<evidence type="ECO:0000313" key="7">
    <source>
        <dbReference type="EMBL" id="TWA97417.1"/>
    </source>
</evidence>
<evidence type="ECO:0000313" key="8">
    <source>
        <dbReference type="Proteomes" id="UP000319949"/>
    </source>
</evidence>
<feature type="compositionally biased region" description="Pro residues" evidence="5">
    <location>
        <begin position="31"/>
        <end position="49"/>
    </location>
</feature>
<name>A0A560DJX3_9BRAD</name>
<keyword evidence="8" id="KW-1185">Reference proteome</keyword>
<dbReference type="GO" id="GO:0016042">
    <property type="term" value="P:lipid catabolic process"/>
    <property type="evidence" value="ECO:0007669"/>
    <property type="project" value="UniProtKB-UniRule"/>
</dbReference>
<keyword evidence="2 4" id="KW-0442">Lipid degradation</keyword>
<protein>
    <submittedName>
        <fullName evidence="7">NTE family protein</fullName>
    </submittedName>
</protein>
<feature type="active site" description="Nucleophile" evidence="4">
    <location>
        <position position="116"/>
    </location>
</feature>
<dbReference type="PROSITE" id="PS51635">
    <property type="entry name" value="PNPLA"/>
    <property type="match status" value="1"/>
</dbReference>
<dbReference type="PANTHER" id="PTHR14226">
    <property type="entry name" value="NEUROPATHY TARGET ESTERASE/SWISS CHEESE D.MELANOGASTER"/>
    <property type="match status" value="1"/>
</dbReference>
<feature type="region of interest" description="Disordered" evidence="5">
    <location>
        <begin position="29"/>
        <end position="49"/>
    </location>
</feature>
<evidence type="ECO:0000256" key="4">
    <source>
        <dbReference type="PROSITE-ProRule" id="PRU01161"/>
    </source>
</evidence>
<gene>
    <name evidence="7" type="ORF">FBZ96_106473</name>
</gene>
<evidence type="ECO:0000256" key="3">
    <source>
        <dbReference type="ARBA" id="ARBA00023098"/>
    </source>
</evidence>
<dbReference type="InterPro" id="IPR016035">
    <property type="entry name" value="Acyl_Trfase/lysoPLipase"/>
</dbReference>
<evidence type="ECO:0000256" key="5">
    <source>
        <dbReference type="SAM" id="MobiDB-lite"/>
    </source>
</evidence>
<keyword evidence="1 4" id="KW-0378">Hydrolase</keyword>
<evidence type="ECO:0000259" key="6">
    <source>
        <dbReference type="PROSITE" id="PS51635"/>
    </source>
</evidence>
<dbReference type="GO" id="GO:0016787">
    <property type="term" value="F:hydrolase activity"/>
    <property type="evidence" value="ECO:0007669"/>
    <property type="project" value="UniProtKB-UniRule"/>
</dbReference>
<dbReference type="SUPFAM" id="SSF52151">
    <property type="entry name" value="FabD/lysophospholipase-like"/>
    <property type="match status" value="1"/>
</dbReference>
<dbReference type="AlphaFoldDB" id="A0A560DJX3"/>
<keyword evidence="3 4" id="KW-0443">Lipid metabolism</keyword>
<proteinExistence type="predicted"/>
<feature type="domain" description="PNPLA" evidence="6">
    <location>
        <begin position="82"/>
        <end position="270"/>
    </location>
</feature>
<organism evidence="7 8">
    <name type="scientific">Bradyrhizobium stylosanthis</name>
    <dbReference type="NCBI Taxonomy" id="1803665"/>
    <lineage>
        <taxon>Bacteria</taxon>
        <taxon>Pseudomonadati</taxon>
        <taxon>Pseudomonadota</taxon>
        <taxon>Alphaproteobacteria</taxon>
        <taxon>Hyphomicrobiales</taxon>
        <taxon>Nitrobacteraceae</taxon>
        <taxon>Bradyrhizobium</taxon>
    </lineage>
</organism>
<dbReference type="PANTHER" id="PTHR14226:SF78">
    <property type="entry name" value="SLR0060 PROTEIN"/>
    <property type="match status" value="1"/>
</dbReference>
<accession>A0A560DJX3</accession>
<feature type="short sequence motif" description="GXSXG" evidence="4">
    <location>
        <begin position="114"/>
        <end position="118"/>
    </location>
</feature>
<feature type="short sequence motif" description="DGA/G" evidence="4">
    <location>
        <begin position="257"/>
        <end position="259"/>
    </location>
</feature>
<dbReference type="Proteomes" id="UP000319949">
    <property type="component" value="Unassembled WGS sequence"/>
</dbReference>
<reference evidence="7 8" key="1">
    <citation type="submission" date="2019-06" db="EMBL/GenBank/DDBJ databases">
        <title>Genomic Encyclopedia of Type Strains, Phase IV (KMG-V): Genome sequencing to study the core and pangenomes of soil and plant-associated prokaryotes.</title>
        <authorList>
            <person name="Whitman W."/>
        </authorList>
    </citation>
    <scope>NUCLEOTIDE SEQUENCE [LARGE SCALE GENOMIC DNA]</scope>
    <source>
        <strain evidence="7 8">BR 510</strain>
    </source>
</reference>
<comment type="caution">
    <text evidence="7">The sequence shown here is derived from an EMBL/GenBank/DDBJ whole genome shotgun (WGS) entry which is preliminary data.</text>
</comment>
<sequence>MDAHIDAGSQGAARTAASRLLSATDIWSGAPSPPPAIEPAPVSPPAPIAVAPPPRRVEVEAVAQPVGIRQPSRSWPPKKLSLALQGGGTFAAFTWGVLERLLEQPDIEIDAISGASAGAINALLLACGLAEGGREAARGRLNRFWVRLMHEASFRSLMLVGGFSPAGSSVAFGPTLRSGQFDPFDLDPLRQALSRDIDFSALRDPRCPKLLIAATRIRDGQQQIFRNEAITADVALASTCPPLVHCAVEIDGEAYWDGGFGGNPPLVKLVQESATADLLLVQVTPSRDSYVPITLAAIDRRLDQIAANAALNAELAAIAWAQSQTAPSLRLSTISAEDSVDGLAQRSFTDLGRGFIRALHRSGREAAERWLGQGASGADARHALPAAEAALA</sequence>
<comment type="caution">
    <text evidence="4">Lacks conserved residue(s) required for the propagation of feature annotation.</text>
</comment>
<evidence type="ECO:0000256" key="1">
    <source>
        <dbReference type="ARBA" id="ARBA00022801"/>
    </source>
</evidence>
<dbReference type="InterPro" id="IPR050301">
    <property type="entry name" value="NTE"/>
</dbReference>
<feature type="active site" description="Proton acceptor" evidence="4">
    <location>
        <position position="257"/>
    </location>
</feature>
<dbReference type="Pfam" id="PF01734">
    <property type="entry name" value="Patatin"/>
    <property type="match status" value="1"/>
</dbReference>
<evidence type="ECO:0000256" key="2">
    <source>
        <dbReference type="ARBA" id="ARBA00022963"/>
    </source>
</evidence>
<dbReference type="InterPro" id="IPR002641">
    <property type="entry name" value="PNPLA_dom"/>
</dbReference>
<dbReference type="Gene3D" id="3.40.1090.10">
    <property type="entry name" value="Cytosolic phospholipase A2 catalytic domain"/>
    <property type="match status" value="2"/>
</dbReference>
<dbReference type="EMBL" id="VITK01000006">
    <property type="protein sequence ID" value="TWA97417.1"/>
    <property type="molecule type" value="Genomic_DNA"/>
</dbReference>
<dbReference type="STRING" id="1803665.GCA_001641335_00794"/>